<feature type="region of interest" description="Disordered" evidence="1">
    <location>
        <begin position="324"/>
        <end position="439"/>
    </location>
</feature>
<feature type="compositionally biased region" description="Polar residues" evidence="1">
    <location>
        <begin position="348"/>
        <end position="377"/>
    </location>
</feature>
<reference evidence="2" key="1">
    <citation type="submission" date="2020-03" db="EMBL/GenBank/DDBJ databases">
        <authorList>
            <person name="Weist P."/>
        </authorList>
    </citation>
    <scope>NUCLEOTIDE SEQUENCE</scope>
</reference>
<evidence type="ECO:0000313" key="2">
    <source>
        <dbReference type="EMBL" id="CAB1436650.1"/>
    </source>
</evidence>
<dbReference type="AlphaFoldDB" id="A0A9N7UUI1"/>
<sequence length="466" mass="49833">MPESDTWPGGVGLETMSGMDSAGSCDSVVSANSGFSDDSLEHLSAEEKACLMFLEETIESLDTEEDSGLSNDEPDQMPTPGNLAIKLADLSASLSKSKLNDLQKHPSRENIKENTDTKPLQSYLVPTPLVMAGGALSSVSSTKSGCPPCSNLSKPQIAPSINKSHQKPQKKPVVHFEVNVVIPPPTKPKDNSVRTAEGPLPRGPLSYDALVYLQRSASTKKTPLCPTVDHTIESDKRPPALMEGPNFGNMQRSDKSHPESSRLNTSPPVVLPKPKTIPASIAAKTQNGASSITNTLYSIKHAKDPEVVRQKALLKLGLLKDQENETLAPLPPPKPHSTLDPTPRRFTRGSSTGNPPRSPSFSYSQVPKNKPLQSSASFHHCSRSDHQSASVPHPVQPKGLKTDALGDPRKGGNCPERGHLTGGPMKTTSAAQPQKPSNSVGYSVMVVPGMGADRREALRKLGLLKH</sequence>
<feature type="region of interest" description="Disordered" evidence="1">
    <location>
        <begin position="62"/>
        <end position="82"/>
    </location>
</feature>
<organism evidence="2 3">
    <name type="scientific">Pleuronectes platessa</name>
    <name type="common">European plaice</name>
    <dbReference type="NCBI Taxonomy" id="8262"/>
    <lineage>
        <taxon>Eukaryota</taxon>
        <taxon>Metazoa</taxon>
        <taxon>Chordata</taxon>
        <taxon>Craniata</taxon>
        <taxon>Vertebrata</taxon>
        <taxon>Euteleostomi</taxon>
        <taxon>Actinopterygii</taxon>
        <taxon>Neopterygii</taxon>
        <taxon>Teleostei</taxon>
        <taxon>Neoteleostei</taxon>
        <taxon>Acanthomorphata</taxon>
        <taxon>Carangaria</taxon>
        <taxon>Pleuronectiformes</taxon>
        <taxon>Pleuronectoidei</taxon>
        <taxon>Pleuronectidae</taxon>
        <taxon>Pleuronectes</taxon>
    </lineage>
</organism>
<feature type="region of interest" description="Disordered" evidence="1">
    <location>
        <begin position="181"/>
        <end position="200"/>
    </location>
</feature>
<feature type="region of interest" description="Disordered" evidence="1">
    <location>
        <begin position="224"/>
        <end position="273"/>
    </location>
</feature>
<dbReference type="PANTHER" id="PTHR21555">
    <property type="entry name" value="SPECIFICALLY ANDROGEN-REGULATED GENE PROTEIN"/>
    <property type="match status" value="1"/>
</dbReference>
<feature type="region of interest" description="Disordered" evidence="1">
    <location>
        <begin position="1"/>
        <end position="25"/>
    </location>
</feature>
<protein>
    <recommendedName>
        <fullName evidence="4">Specifically androgen-regulated gene protein</fullName>
    </recommendedName>
</protein>
<accession>A0A9N7UUI1</accession>
<comment type="caution">
    <text evidence="2">The sequence shown here is derived from an EMBL/GenBank/DDBJ whole genome shotgun (WGS) entry which is preliminary data.</text>
</comment>
<dbReference type="PANTHER" id="PTHR21555:SF1">
    <property type="entry name" value="SPECIFICALLY ANDROGEN-REGULATED GENE PROTEIN"/>
    <property type="match status" value="1"/>
</dbReference>
<feature type="compositionally biased region" description="Basic and acidic residues" evidence="1">
    <location>
        <begin position="400"/>
        <end position="410"/>
    </location>
</feature>
<feature type="compositionally biased region" description="Polar residues" evidence="1">
    <location>
        <begin position="426"/>
        <end position="439"/>
    </location>
</feature>
<keyword evidence="3" id="KW-1185">Reference proteome</keyword>
<feature type="compositionally biased region" description="Acidic residues" evidence="1">
    <location>
        <begin position="62"/>
        <end position="75"/>
    </location>
</feature>
<evidence type="ECO:0000313" key="3">
    <source>
        <dbReference type="Proteomes" id="UP001153269"/>
    </source>
</evidence>
<dbReference type="InterPro" id="IPR026152">
    <property type="entry name" value="SARG"/>
</dbReference>
<gene>
    <name evidence="2" type="ORF">PLEPLA_LOCUS24683</name>
</gene>
<evidence type="ECO:0000256" key="1">
    <source>
        <dbReference type="SAM" id="MobiDB-lite"/>
    </source>
</evidence>
<dbReference type="Pfam" id="PF15385">
    <property type="entry name" value="SARG"/>
    <property type="match status" value="1"/>
</dbReference>
<proteinExistence type="predicted"/>
<evidence type="ECO:0008006" key="4">
    <source>
        <dbReference type="Google" id="ProtNLM"/>
    </source>
</evidence>
<dbReference type="EMBL" id="CADEAL010001918">
    <property type="protein sequence ID" value="CAB1436650.1"/>
    <property type="molecule type" value="Genomic_DNA"/>
</dbReference>
<name>A0A9N7UUI1_PLEPL</name>
<dbReference type="Proteomes" id="UP001153269">
    <property type="component" value="Unassembled WGS sequence"/>
</dbReference>